<keyword evidence="2 8" id="KW-0812">Transmembrane</keyword>
<dbReference type="InterPro" id="IPR000408">
    <property type="entry name" value="Reg_chr_condens"/>
</dbReference>
<evidence type="ECO:0000256" key="1">
    <source>
        <dbReference type="ARBA" id="ARBA00004370"/>
    </source>
</evidence>
<feature type="compositionally biased region" description="Polar residues" evidence="7">
    <location>
        <begin position="291"/>
        <end position="302"/>
    </location>
</feature>
<dbReference type="InterPro" id="IPR000203">
    <property type="entry name" value="GPS"/>
</dbReference>
<keyword evidence="4 8" id="KW-0472">Membrane</keyword>
<feature type="repeat" description="RCC1" evidence="6">
    <location>
        <begin position="94"/>
        <end position="153"/>
    </location>
</feature>
<dbReference type="Gene3D" id="2.130.10.30">
    <property type="entry name" value="Regulator of chromosome condensation 1/beta-lactamase-inhibitor protein II"/>
    <property type="match status" value="2"/>
</dbReference>
<dbReference type="EMBL" id="CAJNDS010000195">
    <property type="protein sequence ID" value="CAE7025665.1"/>
    <property type="molecule type" value="Genomic_DNA"/>
</dbReference>
<evidence type="ECO:0000256" key="6">
    <source>
        <dbReference type="PROSITE-ProRule" id="PRU00235"/>
    </source>
</evidence>
<feature type="domain" description="GAIN-B" evidence="9">
    <location>
        <begin position="639"/>
        <end position="805"/>
    </location>
</feature>
<keyword evidence="3 8" id="KW-1133">Transmembrane helix</keyword>
<evidence type="ECO:0000259" key="9">
    <source>
        <dbReference type="PROSITE" id="PS50221"/>
    </source>
</evidence>
<feature type="region of interest" description="Disordered" evidence="7">
    <location>
        <begin position="370"/>
        <end position="573"/>
    </location>
</feature>
<dbReference type="Gene3D" id="2.60.220.50">
    <property type="match status" value="1"/>
</dbReference>
<dbReference type="PROSITE" id="PS50221">
    <property type="entry name" value="GAIN_B"/>
    <property type="match status" value="1"/>
</dbReference>
<protein>
    <submittedName>
        <fullName evidence="10">HERC2 protein</fullName>
    </submittedName>
</protein>
<gene>
    <name evidence="10" type="primary">HERC2</name>
    <name evidence="10" type="ORF">SNAT2548_LOCUS3195</name>
</gene>
<comment type="caution">
    <text evidence="10">The sequence shown here is derived from an EMBL/GenBank/DDBJ whole genome shotgun (WGS) entry which is preliminary data.</text>
</comment>
<dbReference type="InterPro" id="IPR046338">
    <property type="entry name" value="GAIN_dom_sf"/>
</dbReference>
<name>A0A812I909_9DINO</name>
<dbReference type="InterPro" id="IPR051553">
    <property type="entry name" value="Ran_GTPase-activating"/>
</dbReference>
<evidence type="ECO:0000313" key="11">
    <source>
        <dbReference type="Proteomes" id="UP000604046"/>
    </source>
</evidence>
<feature type="compositionally biased region" description="Polar residues" evidence="7">
    <location>
        <begin position="967"/>
        <end position="976"/>
    </location>
</feature>
<feature type="transmembrane region" description="Helical" evidence="8">
    <location>
        <begin position="1073"/>
        <end position="1093"/>
    </location>
</feature>
<evidence type="ECO:0000256" key="7">
    <source>
        <dbReference type="SAM" id="MobiDB-lite"/>
    </source>
</evidence>
<dbReference type="InterPro" id="IPR009091">
    <property type="entry name" value="RCC1/BLIP-II"/>
</dbReference>
<dbReference type="InterPro" id="IPR057244">
    <property type="entry name" value="GAIN_B"/>
</dbReference>
<feature type="region of interest" description="Disordered" evidence="7">
    <location>
        <begin position="327"/>
        <end position="357"/>
    </location>
</feature>
<dbReference type="GO" id="GO:0005085">
    <property type="term" value="F:guanyl-nucleotide exchange factor activity"/>
    <property type="evidence" value="ECO:0007669"/>
    <property type="project" value="TreeGrafter"/>
</dbReference>
<sequence length="1176" mass="122231">MGDALPVIDLGVGRTAKRVSSAANHACAILDDDTLKCWGRGLDGGLGYGDTTNRGDSAGSMGASLPAVDLGTGKLAQEVMCCKPSNTCVILTDGTVKCFGSNVYGQLGYGDTTTRGDSPTSMGDNLPAVDLGTGRTALQIGCGYEVHCALLDNGAVKCWGYGLYGLLGQETETNAGNLANTMGDFLPPINLGTGRTATSIGVAGYMVCAILDNSDLKCWGEGTSGQLGYGDASRRGSYANTMGDFLPAVDMGTGRTATKVRCGNLYWGCAVLDDDSVKCWGTGGAQQGQGDTSLRGSSSNTMGDFLPPIDLGTAPVTVTTTTLTATTSTKTSVTTTGTTSSGTITSTSTWTSTSSSTSISATSTVTSSTTETFSSTSSSTSITSTDTTTSSSTTVSSTTSSSATASSTTTSSATASSTTTSSATVSSTTTSSATTSSTTTTSTSASSSTTGSATFSSTTTSSTSLSITTSSSVTITSSSSSSSSSSISGTTSTTVSQTTTSRSTSSSITSSSSTSSSSSSSSSSSVSGTSSATFTSTSTSLSSTRSSSSSATISSTGTTTPEGNTTTTSVTPLNQEEFDKLEQLREEQAQAAVASLDASEEEAVNQTLQLLSALIADSQNSTDGVLAEASITTDAGTLKVVALSAETMSNGSNVSIGTEEGTSILVPQAVLAQAASVAGSGIVLLSVTTLSENITDKIRSDDARLGRRLDTQGSTLAGQSISLNFRGADGARLAINNLASPMELTLAVNEENATCAYFDEETLTWSTEGVETVGTSSGQVICRTSHLSIFGGILEFILADVAKVLKCSSAGDLLSAQGVSKLAELQWLAYGTSVVVFVSLFIFSLAFCFAVRLDTKVSKAIPWEHKEPVLLRTKASVAEILETEDDKASKSCCDRMKENLESSVEWFLWGIGLCFGYENLAEVVKEFLPNAPESTVNRCITTIHAHKTGTSRDSIDGVKKMSKSFSRTKSLSTSNVLEPADDPVPEDMGDRRSTSFSKRALPSSIVGKMDAFHSKHSVGLLDYQEIQEHGAKAVKSFVSSTWMTRILLLFPALHPWLETVRFSLFTSHTTRTALIITKLTSAAAVGALFFSSTSFTSSSDPDCAPPTNLLSQMIQAATVGLLSAFFGDTVIFVLFIIQSRQAVDKNEWKPREKERLLWRWRCKSTLFLCCNRREDQ</sequence>
<evidence type="ECO:0000256" key="5">
    <source>
        <dbReference type="ARBA" id="ARBA00023157"/>
    </source>
</evidence>
<dbReference type="SMART" id="SM00303">
    <property type="entry name" value="GPS"/>
    <property type="match status" value="1"/>
</dbReference>
<evidence type="ECO:0000256" key="4">
    <source>
        <dbReference type="ARBA" id="ARBA00023136"/>
    </source>
</evidence>
<dbReference type="SUPFAM" id="SSF50985">
    <property type="entry name" value="RCC1/BLIP-II"/>
    <property type="match status" value="1"/>
</dbReference>
<comment type="subcellular location">
    <subcellularLocation>
        <location evidence="1">Membrane</location>
    </subcellularLocation>
</comment>
<organism evidence="10 11">
    <name type="scientific">Symbiodinium natans</name>
    <dbReference type="NCBI Taxonomy" id="878477"/>
    <lineage>
        <taxon>Eukaryota</taxon>
        <taxon>Sar</taxon>
        <taxon>Alveolata</taxon>
        <taxon>Dinophyceae</taxon>
        <taxon>Suessiales</taxon>
        <taxon>Symbiodiniaceae</taxon>
        <taxon>Symbiodinium</taxon>
    </lineage>
</organism>
<dbReference type="GO" id="GO:0016020">
    <property type="term" value="C:membrane"/>
    <property type="evidence" value="ECO:0007669"/>
    <property type="project" value="UniProtKB-SubCell"/>
</dbReference>
<evidence type="ECO:0000256" key="8">
    <source>
        <dbReference type="SAM" id="Phobius"/>
    </source>
</evidence>
<dbReference type="PROSITE" id="PS50012">
    <property type="entry name" value="RCC1_3"/>
    <property type="match status" value="1"/>
</dbReference>
<dbReference type="GO" id="GO:0005737">
    <property type="term" value="C:cytoplasm"/>
    <property type="evidence" value="ECO:0007669"/>
    <property type="project" value="TreeGrafter"/>
</dbReference>
<proteinExistence type="predicted"/>
<dbReference type="Pfam" id="PF13540">
    <property type="entry name" value="RCC1_2"/>
    <property type="match status" value="1"/>
</dbReference>
<feature type="transmembrane region" description="Helical" evidence="8">
    <location>
        <begin position="827"/>
        <end position="851"/>
    </location>
</feature>
<dbReference type="OrthoDB" id="428594at2759"/>
<keyword evidence="5" id="KW-1015">Disulfide bond</keyword>
<accession>A0A812I909</accession>
<dbReference type="PANTHER" id="PTHR45982:SF1">
    <property type="entry name" value="REGULATOR OF CHROMOSOME CONDENSATION"/>
    <property type="match status" value="1"/>
</dbReference>
<dbReference type="PANTHER" id="PTHR45982">
    <property type="entry name" value="REGULATOR OF CHROMOSOME CONDENSATION"/>
    <property type="match status" value="1"/>
</dbReference>
<feature type="region of interest" description="Disordered" evidence="7">
    <location>
        <begin position="283"/>
        <end position="313"/>
    </location>
</feature>
<evidence type="ECO:0000313" key="10">
    <source>
        <dbReference type="EMBL" id="CAE7025665.1"/>
    </source>
</evidence>
<dbReference type="AlphaFoldDB" id="A0A812I909"/>
<reference evidence="10" key="1">
    <citation type="submission" date="2021-02" db="EMBL/GenBank/DDBJ databases">
        <authorList>
            <person name="Dougan E. K."/>
            <person name="Rhodes N."/>
            <person name="Thang M."/>
            <person name="Chan C."/>
        </authorList>
    </citation>
    <scope>NUCLEOTIDE SEQUENCE</scope>
</reference>
<feature type="compositionally biased region" description="Low complexity" evidence="7">
    <location>
        <begin position="370"/>
        <end position="572"/>
    </location>
</feature>
<feature type="transmembrane region" description="Helical" evidence="8">
    <location>
        <begin position="1113"/>
        <end position="1137"/>
    </location>
</feature>
<keyword evidence="11" id="KW-1185">Reference proteome</keyword>
<dbReference type="Proteomes" id="UP000604046">
    <property type="component" value="Unassembled WGS sequence"/>
</dbReference>
<evidence type="ECO:0000256" key="2">
    <source>
        <dbReference type="ARBA" id="ARBA00022692"/>
    </source>
</evidence>
<feature type="region of interest" description="Disordered" evidence="7">
    <location>
        <begin position="967"/>
        <end position="994"/>
    </location>
</feature>
<evidence type="ECO:0000256" key="3">
    <source>
        <dbReference type="ARBA" id="ARBA00022989"/>
    </source>
</evidence>